<proteinExistence type="predicted"/>
<dbReference type="AlphaFoldDB" id="A0AAD7HQB5"/>
<accession>A0AAD7HQB5</accession>
<dbReference type="Proteomes" id="UP001215598">
    <property type="component" value="Unassembled WGS sequence"/>
</dbReference>
<evidence type="ECO:0000313" key="2">
    <source>
        <dbReference type="Proteomes" id="UP001215598"/>
    </source>
</evidence>
<name>A0AAD7HQB5_9AGAR</name>
<keyword evidence="2" id="KW-1185">Reference proteome</keyword>
<reference evidence="1" key="1">
    <citation type="submission" date="2023-03" db="EMBL/GenBank/DDBJ databases">
        <title>Massive genome expansion in bonnet fungi (Mycena s.s.) driven by repeated elements and novel gene families across ecological guilds.</title>
        <authorList>
            <consortium name="Lawrence Berkeley National Laboratory"/>
            <person name="Harder C.B."/>
            <person name="Miyauchi S."/>
            <person name="Viragh M."/>
            <person name="Kuo A."/>
            <person name="Thoen E."/>
            <person name="Andreopoulos B."/>
            <person name="Lu D."/>
            <person name="Skrede I."/>
            <person name="Drula E."/>
            <person name="Henrissat B."/>
            <person name="Morin E."/>
            <person name="Kohler A."/>
            <person name="Barry K."/>
            <person name="LaButti K."/>
            <person name="Morin E."/>
            <person name="Salamov A."/>
            <person name="Lipzen A."/>
            <person name="Mereny Z."/>
            <person name="Hegedus B."/>
            <person name="Baldrian P."/>
            <person name="Stursova M."/>
            <person name="Weitz H."/>
            <person name="Taylor A."/>
            <person name="Grigoriev I.V."/>
            <person name="Nagy L.G."/>
            <person name="Martin F."/>
            <person name="Kauserud H."/>
        </authorList>
    </citation>
    <scope>NUCLEOTIDE SEQUENCE</scope>
    <source>
        <strain evidence="1">CBHHK182m</strain>
    </source>
</reference>
<feature type="non-terminal residue" evidence="1">
    <location>
        <position position="136"/>
    </location>
</feature>
<protein>
    <submittedName>
        <fullName evidence="1">Uncharacterized protein</fullName>
    </submittedName>
</protein>
<gene>
    <name evidence="1" type="ORF">B0H16DRAFT_1333019</name>
</gene>
<organism evidence="1 2">
    <name type="scientific">Mycena metata</name>
    <dbReference type="NCBI Taxonomy" id="1033252"/>
    <lineage>
        <taxon>Eukaryota</taxon>
        <taxon>Fungi</taxon>
        <taxon>Dikarya</taxon>
        <taxon>Basidiomycota</taxon>
        <taxon>Agaricomycotina</taxon>
        <taxon>Agaricomycetes</taxon>
        <taxon>Agaricomycetidae</taxon>
        <taxon>Agaricales</taxon>
        <taxon>Marasmiineae</taxon>
        <taxon>Mycenaceae</taxon>
        <taxon>Mycena</taxon>
    </lineage>
</organism>
<comment type="caution">
    <text evidence="1">The sequence shown here is derived from an EMBL/GenBank/DDBJ whole genome shotgun (WGS) entry which is preliminary data.</text>
</comment>
<evidence type="ECO:0000313" key="1">
    <source>
        <dbReference type="EMBL" id="KAJ7725052.1"/>
    </source>
</evidence>
<dbReference type="EMBL" id="JARKIB010000197">
    <property type="protein sequence ID" value="KAJ7725052.1"/>
    <property type="molecule type" value="Genomic_DNA"/>
</dbReference>
<sequence length="136" mass="16206">MDYIFRCDSPEFEQLCLYDFVSLVVKRKRNKPRHSGQFSSESHPQYSTHYQVLRAVRLLPVILGPKFHRSDRSDAERELWAQDIVILFKPWRLPTDLRSREQTWADVVTSLLEHLSPLHERIVRNMNVLSECRDAR</sequence>